<dbReference type="InterPro" id="IPR036853">
    <property type="entry name" value="Ribosomal_uL14_sf"/>
</dbReference>
<dbReference type="CDD" id="cd00337">
    <property type="entry name" value="Ribosomal_uL14"/>
    <property type="match status" value="1"/>
</dbReference>
<dbReference type="InterPro" id="IPR000218">
    <property type="entry name" value="Ribosomal_uL14"/>
</dbReference>
<dbReference type="PANTHER" id="PTHR11761">
    <property type="entry name" value="50S/60S RIBOSOMAL PROTEIN L14/L23"/>
    <property type="match status" value="1"/>
</dbReference>
<comment type="caution">
    <text evidence="3">The sequence shown here is derived from an EMBL/GenBank/DDBJ whole genome shotgun (WGS) entry which is preliminary data.</text>
</comment>
<sequence>MRGISSNVSRTLVPSSVLTCADNSGAKSLMLINKVGKAGKKGRMSTSGVGDIIMASVKHGSPQYVKKVVRVVIIRQRQPIRRANGMRIRFEDNAGVLVNDANLPIGTEVKGPMAREVVERYIKLASVASRVV</sequence>
<dbReference type="SUPFAM" id="SSF50193">
    <property type="entry name" value="Ribosomal protein L14"/>
    <property type="match status" value="1"/>
</dbReference>
<dbReference type="SMART" id="SM01374">
    <property type="entry name" value="Ribosomal_L14"/>
    <property type="match status" value="1"/>
</dbReference>
<dbReference type="Pfam" id="PF00238">
    <property type="entry name" value="Ribosomal_L14"/>
    <property type="match status" value="1"/>
</dbReference>
<gene>
    <name evidence="3" type="ORF">B2A_01190</name>
</gene>
<organism evidence="3">
    <name type="scientific">mine drainage metagenome</name>
    <dbReference type="NCBI Taxonomy" id="410659"/>
    <lineage>
        <taxon>unclassified sequences</taxon>
        <taxon>metagenomes</taxon>
        <taxon>ecological metagenomes</taxon>
    </lineage>
</organism>
<keyword evidence="1 3" id="KW-0689">Ribosomal protein</keyword>
<accession>T1B8Z7</accession>
<dbReference type="GO" id="GO:0070180">
    <property type="term" value="F:large ribosomal subunit rRNA binding"/>
    <property type="evidence" value="ECO:0007669"/>
    <property type="project" value="TreeGrafter"/>
</dbReference>
<evidence type="ECO:0000256" key="2">
    <source>
        <dbReference type="ARBA" id="ARBA00023274"/>
    </source>
</evidence>
<dbReference type="GO" id="GO:0006412">
    <property type="term" value="P:translation"/>
    <property type="evidence" value="ECO:0007669"/>
    <property type="project" value="InterPro"/>
</dbReference>
<evidence type="ECO:0000256" key="1">
    <source>
        <dbReference type="ARBA" id="ARBA00022980"/>
    </source>
</evidence>
<dbReference type="GO" id="GO:0022625">
    <property type="term" value="C:cytosolic large ribosomal subunit"/>
    <property type="evidence" value="ECO:0007669"/>
    <property type="project" value="TreeGrafter"/>
</dbReference>
<dbReference type="PANTHER" id="PTHR11761:SF8">
    <property type="entry name" value="LARGE RIBOSOMAL SUBUNIT PROTEIN UL14"/>
    <property type="match status" value="1"/>
</dbReference>
<dbReference type="GO" id="GO:0003735">
    <property type="term" value="F:structural constituent of ribosome"/>
    <property type="evidence" value="ECO:0007669"/>
    <property type="project" value="InterPro"/>
</dbReference>
<dbReference type="AlphaFoldDB" id="T1B8Z7"/>
<keyword evidence="2" id="KW-0687">Ribonucleoprotein</keyword>
<proteinExistence type="inferred from homology"/>
<reference evidence="3" key="2">
    <citation type="journal article" date="2014" name="ISME J.">
        <title>Microbial stratification in low pH oxic and suboxic macroscopic growths along an acid mine drainage.</title>
        <authorList>
            <person name="Mendez-Garcia C."/>
            <person name="Mesa V."/>
            <person name="Sprenger R.R."/>
            <person name="Richter M."/>
            <person name="Diez M.S."/>
            <person name="Solano J."/>
            <person name="Bargiela R."/>
            <person name="Golyshina O.V."/>
            <person name="Manteca A."/>
            <person name="Ramos J.L."/>
            <person name="Gallego J.R."/>
            <person name="Llorente I."/>
            <person name="Martins Dos Santos V.A."/>
            <person name="Jensen O.N."/>
            <person name="Pelaez A.I."/>
            <person name="Sanchez J."/>
            <person name="Ferrer M."/>
        </authorList>
    </citation>
    <scope>NUCLEOTIDE SEQUENCE</scope>
</reference>
<dbReference type="EMBL" id="AUZZ01000895">
    <property type="protein sequence ID" value="EQD66362.1"/>
    <property type="molecule type" value="Genomic_DNA"/>
</dbReference>
<name>T1B8Z7_9ZZZZ</name>
<dbReference type="HAMAP" id="MF_01367">
    <property type="entry name" value="Ribosomal_uL14"/>
    <property type="match status" value="1"/>
</dbReference>
<protein>
    <submittedName>
        <fullName evidence="3">Ribosomal protein L14b/L23e</fullName>
    </submittedName>
</protein>
<reference evidence="3" key="1">
    <citation type="submission" date="2013-08" db="EMBL/GenBank/DDBJ databases">
        <authorList>
            <person name="Mendez C."/>
            <person name="Richter M."/>
            <person name="Ferrer M."/>
            <person name="Sanchez J."/>
        </authorList>
    </citation>
    <scope>NUCLEOTIDE SEQUENCE</scope>
</reference>
<evidence type="ECO:0000313" key="3">
    <source>
        <dbReference type="EMBL" id="EQD66362.1"/>
    </source>
</evidence>
<dbReference type="Gene3D" id="2.40.150.20">
    <property type="entry name" value="Ribosomal protein L14"/>
    <property type="match status" value="1"/>
</dbReference>